<name>A6G9P8_9BACT</name>
<evidence type="ECO:0000256" key="2">
    <source>
        <dbReference type="SAM" id="Phobius"/>
    </source>
</evidence>
<comment type="caution">
    <text evidence="3">The sequence shown here is derived from an EMBL/GenBank/DDBJ whole genome shotgun (WGS) entry which is preliminary data.</text>
</comment>
<accession>A6G9P8</accession>
<dbReference type="EMBL" id="ABCS01000046">
    <property type="protein sequence ID" value="EDM77442.1"/>
    <property type="molecule type" value="Genomic_DNA"/>
</dbReference>
<evidence type="ECO:0000313" key="3">
    <source>
        <dbReference type="EMBL" id="EDM77442.1"/>
    </source>
</evidence>
<dbReference type="OrthoDB" id="9782855at2"/>
<dbReference type="AlphaFoldDB" id="A6G9P8"/>
<feature type="transmembrane region" description="Helical" evidence="2">
    <location>
        <begin position="6"/>
        <end position="26"/>
    </location>
</feature>
<sequence length="292" mass="32553">MSIKIIGWLTAGVALATGVGALVWYFKRRKAKEGPTPSKPPRGSEEEDPPLDRYEDATPDSQKDNPDLTRHRPAFDFLDRENLPAELVEAIDETFERGWRVDDATIENLEPDEVIVFAVKSEPVGPYVRTVEEVISAHVLEVEEQSVRARVMAPTKHSEHFGNIAGHGLRPGTIVDVPKSKILVAAVENPGDGYGGRGEPAAGFKPTSHTKRIYKIRPNTPYDLKLPYRTEELDWYVDPNTAGMVHIGEYGLLEQIMFTEDSPRGSIVVRCLDNDPNVGKVLVGRWEFELEA</sequence>
<keyword evidence="2" id="KW-0812">Transmembrane</keyword>
<dbReference type="RefSeq" id="WP_006973440.1">
    <property type="nucleotide sequence ID" value="NZ_ABCS01000046.1"/>
</dbReference>
<keyword evidence="2" id="KW-1133">Transmembrane helix</keyword>
<evidence type="ECO:0000313" key="4">
    <source>
        <dbReference type="Proteomes" id="UP000005801"/>
    </source>
</evidence>
<dbReference type="Proteomes" id="UP000005801">
    <property type="component" value="Unassembled WGS sequence"/>
</dbReference>
<organism evidence="3 4">
    <name type="scientific">Plesiocystis pacifica SIR-1</name>
    <dbReference type="NCBI Taxonomy" id="391625"/>
    <lineage>
        <taxon>Bacteria</taxon>
        <taxon>Pseudomonadati</taxon>
        <taxon>Myxococcota</taxon>
        <taxon>Polyangia</taxon>
        <taxon>Nannocystales</taxon>
        <taxon>Nannocystaceae</taxon>
        <taxon>Plesiocystis</taxon>
    </lineage>
</organism>
<feature type="region of interest" description="Disordered" evidence="1">
    <location>
        <begin position="31"/>
        <end position="71"/>
    </location>
</feature>
<gene>
    <name evidence="3" type="ORF">PPSIR1_38044</name>
</gene>
<feature type="compositionally biased region" description="Basic and acidic residues" evidence="1">
    <location>
        <begin position="50"/>
        <end position="71"/>
    </location>
</feature>
<keyword evidence="2" id="KW-0472">Membrane</keyword>
<keyword evidence="4" id="KW-1185">Reference proteome</keyword>
<proteinExistence type="predicted"/>
<reference evidence="3 4" key="1">
    <citation type="submission" date="2007-06" db="EMBL/GenBank/DDBJ databases">
        <authorList>
            <person name="Shimkets L."/>
            <person name="Ferriera S."/>
            <person name="Johnson J."/>
            <person name="Kravitz S."/>
            <person name="Beeson K."/>
            <person name="Sutton G."/>
            <person name="Rogers Y.-H."/>
            <person name="Friedman R."/>
            <person name="Frazier M."/>
            <person name="Venter J.C."/>
        </authorList>
    </citation>
    <scope>NUCLEOTIDE SEQUENCE [LARGE SCALE GENOMIC DNA]</scope>
    <source>
        <strain evidence="3 4">SIR-1</strain>
    </source>
</reference>
<protein>
    <submittedName>
        <fullName evidence="3">Uncharacterized protein</fullName>
    </submittedName>
</protein>
<evidence type="ECO:0000256" key="1">
    <source>
        <dbReference type="SAM" id="MobiDB-lite"/>
    </source>
</evidence>